<evidence type="ECO:0000256" key="1">
    <source>
        <dbReference type="SAM" id="MobiDB-lite"/>
    </source>
</evidence>
<sequence length="421" mass="47445">MATIRTLLTIAVNRNWDTIQLDVSNAFLHGDISEDLYMQQPQGFIDINNPKLVCKLNKSLYGLKQAPRNWFEKFTGFLQNYGFRSSHSDSSLFLYNFNNIQIFLLLYVDDILVTGNNTAAIQTLISALHSQFTLKNLGPTSLFLGIQVIRQATGLFLTQQHYAEKLLNESGLLDSKQTSTPTTPKSNAQTMQNQPFEDPPLYRRLAGLLQYLSITRPDIAFAINQACQHMHQPTVQDFQSLKRLLRYIKGTASFGIPITKGLMILRTYSDADWASDTSDRKSISGFCTFLGPNLISWSVKKQVTVAKSSTEAEYRSLSAATSDVIWLRRLVAELDHPQHSPTIIHCDNTSAIALAKNPVFHARTKHIEIDHHFIRQHINSGAISVTHIASADQLADLLTKHLSPARFHDLRRKLTIQKLDA</sequence>
<accession>A0A8T3BS15</accession>
<feature type="domain" description="Reverse transcriptase Ty1/copia-type" evidence="2">
    <location>
        <begin position="3"/>
        <end position="183"/>
    </location>
</feature>
<dbReference type="InterPro" id="IPR013103">
    <property type="entry name" value="RVT_2"/>
</dbReference>
<dbReference type="SUPFAM" id="SSF56672">
    <property type="entry name" value="DNA/RNA polymerases"/>
    <property type="match status" value="1"/>
</dbReference>
<organism evidence="3 4">
    <name type="scientific">Dendrobium nobile</name>
    <name type="common">Orchid</name>
    <dbReference type="NCBI Taxonomy" id="94219"/>
    <lineage>
        <taxon>Eukaryota</taxon>
        <taxon>Viridiplantae</taxon>
        <taxon>Streptophyta</taxon>
        <taxon>Embryophyta</taxon>
        <taxon>Tracheophyta</taxon>
        <taxon>Spermatophyta</taxon>
        <taxon>Magnoliopsida</taxon>
        <taxon>Liliopsida</taxon>
        <taxon>Asparagales</taxon>
        <taxon>Orchidaceae</taxon>
        <taxon>Epidendroideae</taxon>
        <taxon>Malaxideae</taxon>
        <taxon>Dendrobiinae</taxon>
        <taxon>Dendrobium</taxon>
    </lineage>
</organism>
<feature type="compositionally biased region" description="Low complexity" evidence="1">
    <location>
        <begin position="175"/>
        <end position="186"/>
    </location>
</feature>
<feature type="region of interest" description="Disordered" evidence="1">
    <location>
        <begin position="173"/>
        <end position="196"/>
    </location>
</feature>
<dbReference type="Proteomes" id="UP000829196">
    <property type="component" value="Unassembled WGS sequence"/>
</dbReference>
<dbReference type="PANTHER" id="PTHR11439:SF524">
    <property type="entry name" value="RNA-DIRECTED DNA POLYMERASE, PROTEIN KINASE RLK-PELLE-DLSV FAMILY"/>
    <property type="match status" value="1"/>
</dbReference>
<dbReference type="PANTHER" id="PTHR11439">
    <property type="entry name" value="GAG-POL-RELATED RETROTRANSPOSON"/>
    <property type="match status" value="1"/>
</dbReference>
<evidence type="ECO:0000259" key="2">
    <source>
        <dbReference type="Pfam" id="PF07727"/>
    </source>
</evidence>
<dbReference type="AlphaFoldDB" id="A0A8T3BS15"/>
<dbReference type="EMBL" id="JAGYWB010000007">
    <property type="protein sequence ID" value="KAI0516636.1"/>
    <property type="molecule type" value="Genomic_DNA"/>
</dbReference>
<keyword evidence="4" id="KW-1185">Reference proteome</keyword>
<protein>
    <recommendedName>
        <fullName evidence="2">Reverse transcriptase Ty1/copia-type domain-containing protein</fullName>
    </recommendedName>
</protein>
<dbReference type="OrthoDB" id="1919845at2759"/>
<dbReference type="CDD" id="cd09272">
    <property type="entry name" value="RNase_HI_RT_Ty1"/>
    <property type="match status" value="1"/>
</dbReference>
<dbReference type="InterPro" id="IPR043502">
    <property type="entry name" value="DNA/RNA_pol_sf"/>
</dbReference>
<evidence type="ECO:0000313" key="3">
    <source>
        <dbReference type="EMBL" id="KAI0516636.1"/>
    </source>
</evidence>
<dbReference type="Pfam" id="PF07727">
    <property type="entry name" value="RVT_2"/>
    <property type="match status" value="1"/>
</dbReference>
<comment type="caution">
    <text evidence="3">The sequence shown here is derived from an EMBL/GenBank/DDBJ whole genome shotgun (WGS) entry which is preliminary data.</text>
</comment>
<name>A0A8T3BS15_DENNO</name>
<evidence type="ECO:0000313" key="4">
    <source>
        <dbReference type="Proteomes" id="UP000829196"/>
    </source>
</evidence>
<gene>
    <name evidence="3" type="ORF">KFK09_009313</name>
</gene>
<reference evidence="3" key="1">
    <citation type="journal article" date="2022" name="Front. Genet.">
        <title>Chromosome-Scale Assembly of the Dendrobium nobile Genome Provides Insights Into the Molecular Mechanism of the Biosynthesis of the Medicinal Active Ingredient of Dendrobium.</title>
        <authorList>
            <person name="Xu Q."/>
            <person name="Niu S.-C."/>
            <person name="Li K.-L."/>
            <person name="Zheng P.-J."/>
            <person name="Zhang X.-J."/>
            <person name="Jia Y."/>
            <person name="Liu Y."/>
            <person name="Niu Y.-X."/>
            <person name="Yu L.-H."/>
            <person name="Chen D.-F."/>
            <person name="Zhang G.-Q."/>
        </authorList>
    </citation>
    <scope>NUCLEOTIDE SEQUENCE</scope>
    <source>
        <tissue evidence="3">Leaf</tissue>
    </source>
</reference>
<proteinExistence type="predicted"/>